<dbReference type="Proteomes" id="UP001283361">
    <property type="component" value="Unassembled WGS sequence"/>
</dbReference>
<proteinExistence type="predicted"/>
<organism evidence="2 3">
    <name type="scientific">Elysia crispata</name>
    <name type="common">lettuce slug</name>
    <dbReference type="NCBI Taxonomy" id="231223"/>
    <lineage>
        <taxon>Eukaryota</taxon>
        <taxon>Metazoa</taxon>
        <taxon>Spiralia</taxon>
        <taxon>Lophotrochozoa</taxon>
        <taxon>Mollusca</taxon>
        <taxon>Gastropoda</taxon>
        <taxon>Heterobranchia</taxon>
        <taxon>Euthyneura</taxon>
        <taxon>Panpulmonata</taxon>
        <taxon>Sacoglossa</taxon>
        <taxon>Placobranchoidea</taxon>
        <taxon>Plakobranchidae</taxon>
        <taxon>Elysia</taxon>
    </lineage>
</organism>
<comment type="caution">
    <text evidence="2">The sequence shown here is derived from an EMBL/GenBank/DDBJ whole genome shotgun (WGS) entry which is preliminary data.</text>
</comment>
<dbReference type="EMBL" id="JAWDGP010002657">
    <property type="protein sequence ID" value="KAK3781139.1"/>
    <property type="molecule type" value="Genomic_DNA"/>
</dbReference>
<sequence>MCETIDLKSLVKIQSQPPYRREKESRAISHNVSYKFVPLQSKQVAFWGSHSPSPGFPRAQPPPKDAPEGSSIAGVRTELTGSSGYDVPACKSNKEPALGAGKRADHI</sequence>
<feature type="region of interest" description="Disordered" evidence="1">
    <location>
        <begin position="47"/>
        <end position="107"/>
    </location>
</feature>
<gene>
    <name evidence="2" type="ORF">RRG08_020081</name>
</gene>
<keyword evidence="3" id="KW-1185">Reference proteome</keyword>
<evidence type="ECO:0000313" key="2">
    <source>
        <dbReference type="EMBL" id="KAK3781139.1"/>
    </source>
</evidence>
<evidence type="ECO:0000256" key="1">
    <source>
        <dbReference type="SAM" id="MobiDB-lite"/>
    </source>
</evidence>
<protein>
    <submittedName>
        <fullName evidence="2">Uncharacterized protein</fullName>
    </submittedName>
</protein>
<dbReference type="AlphaFoldDB" id="A0AAE1DSD9"/>
<reference evidence="2" key="1">
    <citation type="journal article" date="2023" name="G3 (Bethesda)">
        <title>A reference genome for the long-term kleptoplast-retaining sea slug Elysia crispata morphotype clarki.</title>
        <authorList>
            <person name="Eastman K.E."/>
            <person name="Pendleton A.L."/>
            <person name="Shaikh M.A."/>
            <person name="Suttiyut T."/>
            <person name="Ogas R."/>
            <person name="Tomko P."/>
            <person name="Gavelis G."/>
            <person name="Widhalm J.R."/>
            <person name="Wisecaver J.H."/>
        </authorList>
    </citation>
    <scope>NUCLEOTIDE SEQUENCE</scope>
    <source>
        <strain evidence="2">ECLA1</strain>
    </source>
</reference>
<accession>A0AAE1DSD9</accession>
<evidence type="ECO:0000313" key="3">
    <source>
        <dbReference type="Proteomes" id="UP001283361"/>
    </source>
</evidence>
<name>A0AAE1DSD9_9GAST</name>